<dbReference type="EMBL" id="CP154834">
    <property type="protein sequence ID" value="XAO76527.1"/>
    <property type="molecule type" value="Genomic_DNA"/>
</dbReference>
<dbReference type="PROSITE" id="PS51737">
    <property type="entry name" value="RECOMBINASE_DNA_BIND"/>
    <property type="match status" value="1"/>
</dbReference>
<evidence type="ECO:0000259" key="1">
    <source>
        <dbReference type="PROSITE" id="PS51737"/>
    </source>
</evidence>
<sequence length="155" mass="17622">MQKARLEGRYIGKAPIGYRNKVTADGHKYIAPHESEAIIIREIFETIVSEKNLPLSSIYRQAVLKGLKCSLNTFYEMVRNPVYCGRIRILNKDTAESQTIRGNHDDVIPFLLFEQVQLKLKGPKQLSPIIKKSINENLILRGIFQCPSCGKNTYG</sequence>
<dbReference type="Pfam" id="PF07508">
    <property type="entry name" value="Recombinase"/>
    <property type="match status" value="1"/>
</dbReference>
<organism evidence="2 3">
    <name type="scientific">Chryseobacterium endophyticum</name>
    <dbReference type="NCBI Taxonomy" id="1854762"/>
    <lineage>
        <taxon>Bacteria</taxon>
        <taxon>Pseudomonadati</taxon>
        <taxon>Bacteroidota</taxon>
        <taxon>Flavobacteriia</taxon>
        <taxon>Flavobacteriales</taxon>
        <taxon>Weeksellaceae</taxon>
        <taxon>Chryseobacterium group</taxon>
        <taxon>Chryseobacterium</taxon>
    </lineage>
</organism>
<evidence type="ECO:0000313" key="3">
    <source>
        <dbReference type="Proteomes" id="UP001463665"/>
    </source>
</evidence>
<dbReference type="InterPro" id="IPR038109">
    <property type="entry name" value="DNA_bind_recomb_sf"/>
</dbReference>
<evidence type="ECO:0000313" key="2">
    <source>
        <dbReference type="EMBL" id="XAO76527.1"/>
    </source>
</evidence>
<reference evidence="2 3" key="1">
    <citation type="submission" date="2024-04" db="EMBL/GenBank/DDBJ databases">
        <title>Genome sequencing and assembly of rice foliar adapted Chryseobacterium endophyticum OsEnb-ALM-A6.</title>
        <authorList>
            <person name="Kumar S."/>
            <person name="Javed M."/>
            <person name="Chouhan V."/>
            <person name="Charishma K."/>
            <person name="Patel A."/>
            <person name="Kumar M."/>
            <person name="Sahu K.P."/>
            <person name="Kumar A."/>
        </authorList>
    </citation>
    <scope>NUCLEOTIDE SEQUENCE [LARGE SCALE GENOMIC DNA]</scope>
    <source>
        <strain evidence="2 3">OsEnb-ALM-A6</strain>
    </source>
</reference>
<dbReference type="InterPro" id="IPR011109">
    <property type="entry name" value="DNA_bind_recombinase_dom"/>
</dbReference>
<dbReference type="RefSeq" id="WP_345767858.1">
    <property type="nucleotide sequence ID" value="NZ_CP154834.1"/>
</dbReference>
<dbReference type="GO" id="GO:0000150">
    <property type="term" value="F:DNA strand exchange activity"/>
    <property type="evidence" value="ECO:0007669"/>
    <property type="project" value="InterPro"/>
</dbReference>
<dbReference type="Gene3D" id="3.90.1750.20">
    <property type="entry name" value="Putative Large Serine Recombinase, Chain B, Domain 2"/>
    <property type="match status" value="1"/>
</dbReference>
<dbReference type="AlphaFoldDB" id="A0AAU6WX56"/>
<proteinExistence type="predicted"/>
<protein>
    <submittedName>
        <fullName evidence="2">Recombinase family protein</fullName>
    </submittedName>
</protein>
<accession>A0AAU6WX56</accession>
<feature type="domain" description="Recombinase" evidence="1">
    <location>
        <begin position="15"/>
        <end position="126"/>
    </location>
</feature>
<dbReference type="Proteomes" id="UP001463665">
    <property type="component" value="Chromosome"/>
</dbReference>
<gene>
    <name evidence="2" type="ORF">AAFP95_16815</name>
</gene>
<name>A0AAU6WX56_9FLAO</name>
<keyword evidence="3" id="KW-1185">Reference proteome</keyword>
<dbReference type="GO" id="GO:0003677">
    <property type="term" value="F:DNA binding"/>
    <property type="evidence" value="ECO:0007669"/>
    <property type="project" value="InterPro"/>
</dbReference>